<reference evidence="3 4" key="1">
    <citation type="submission" date="2019-07" db="EMBL/GenBank/DDBJ databases">
        <title>Qingshengfaniella alkalisoli gen. nov., sp. nov., isolated from saline soil.</title>
        <authorList>
            <person name="Xu L."/>
            <person name="Huang X.-X."/>
            <person name="Sun J.-Q."/>
        </authorList>
    </citation>
    <scope>NUCLEOTIDE SEQUENCE [LARGE SCALE GENOMIC DNA]</scope>
    <source>
        <strain evidence="3 4">DSM 27279</strain>
    </source>
</reference>
<dbReference type="EMBL" id="VLTJ01000005">
    <property type="protein sequence ID" value="TSH98366.1"/>
    <property type="molecule type" value="Genomic_DNA"/>
</dbReference>
<organism evidence="3 4">
    <name type="scientific">Verticiella sediminum</name>
    <dbReference type="NCBI Taxonomy" id="1247510"/>
    <lineage>
        <taxon>Bacteria</taxon>
        <taxon>Pseudomonadati</taxon>
        <taxon>Pseudomonadota</taxon>
        <taxon>Betaproteobacteria</taxon>
        <taxon>Burkholderiales</taxon>
        <taxon>Alcaligenaceae</taxon>
        <taxon>Verticiella</taxon>
    </lineage>
</organism>
<comment type="caution">
    <text evidence="3">The sequence shown here is derived from an EMBL/GenBank/DDBJ whole genome shotgun (WGS) entry which is preliminary data.</text>
</comment>
<dbReference type="InterPro" id="IPR042100">
    <property type="entry name" value="Bug_dom1"/>
</dbReference>
<evidence type="ECO:0000256" key="1">
    <source>
        <dbReference type="ARBA" id="ARBA00006987"/>
    </source>
</evidence>
<dbReference type="RefSeq" id="WP_143946681.1">
    <property type="nucleotide sequence ID" value="NZ_BAABMB010000004.1"/>
</dbReference>
<dbReference type="Pfam" id="PF03401">
    <property type="entry name" value="TctC"/>
    <property type="match status" value="1"/>
</dbReference>
<evidence type="ECO:0000313" key="4">
    <source>
        <dbReference type="Proteomes" id="UP000318405"/>
    </source>
</evidence>
<dbReference type="Proteomes" id="UP000318405">
    <property type="component" value="Unassembled WGS sequence"/>
</dbReference>
<feature type="signal peptide" evidence="2">
    <location>
        <begin position="1"/>
        <end position="20"/>
    </location>
</feature>
<dbReference type="PANTHER" id="PTHR42928:SF5">
    <property type="entry name" value="BLR1237 PROTEIN"/>
    <property type="match status" value="1"/>
</dbReference>
<dbReference type="Gene3D" id="3.40.190.10">
    <property type="entry name" value="Periplasmic binding protein-like II"/>
    <property type="match status" value="1"/>
</dbReference>
<dbReference type="PANTHER" id="PTHR42928">
    <property type="entry name" value="TRICARBOXYLATE-BINDING PROTEIN"/>
    <property type="match status" value="1"/>
</dbReference>
<dbReference type="PIRSF" id="PIRSF017082">
    <property type="entry name" value="YflP"/>
    <property type="match status" value="1"/>
</dbReference>
<evidence type="ECO:0000313" key="3">
    <source>
        <dbReference type="EMBL" id="TSH98366.1"/>
    </source>
</evidence>
<accession>A0A556AZM2</accession>
<gene>
    <name evidence="3" type="ORF">FOZ76_03175</name>
</gene>
<dbReference type="InterPro" id="IPR005064">
    <property type="entry name" value="BUG"/>
</dbReference>
<dbReference type="SUPFAM" id="SSF53850">
    <property type="entry name" value="Periplasmic binding protein-like II"/>
    <property type="match status" value="1"/>
</dbReference>
<evidence type="ECO:0000256" key="2">
    <source>
        <dbReference type="SAM" id="SignalP"/>
    </source>
</evidence>
<dbReference type="OrthoDB" id="8678477at2"/>
<protein>
    <submittedName>
        <fullName evidence="3">Tripartite tricarboxylate transporter substrate binding protein</fullName>
    </submittedName>
</protein>
<keyword evidence="4" id="KW-1185">Reference proteome</keyword>
<feature type="chain" id="PRO_5022195509" evidence="2">
    <location>
        <begin position="21"/>
        <end position="317"/>
    </location>
</feature>
<dbReference type="AlphaFoldDB" id="A0A556AZM2"/>
<dbReference type="CDD" id="cd07012">
    <property type="entry name" value="PBP2_Bug_TTT"/>
    <property type="match status" value="1"/>
</dbReference>
<proteinExistence type="inferred from homology"/>
<comment type="similarity">
    <text evidence="1">Belongs to the UPF0065 (bug) family.</text>
</comment>
<sequence>MQRRIFIGVIAAMVATGALAEERFPSKPLTLIVPYAGGSSSDAQARIFADQLSKSLGQSVVVENKPGANAAIGMHALKVAPADGHTIGMAGGSPMVINPFVTKSLNYDPDDFIHVRGIAQAPAAFVVGQASPYKTLAEAAAAAKAERRPINIGTYAAIYELAVTALALQSGSQTQNVSYKGAGNVISDLIGGHLEMGFIDISGALPLIRDGQLRVLGLASSTRPEALGQVPLVSDTYPGFEMTPWTSFVVRKETPAGALEKLEAALGETHDSAQVKNYFQESGLIPLNFDHAQMQRFQEEEKARYQAIVSKGNIQPR</sequence>
<dbReference type="Gene3D" id="3.40.190.150">
    <property type="entry name" value="Bordetella uptake gene, domain 1"/>
    <property type="match status" value="1"/>
</dbReference>
<name>A0A556AZM2_9BURK</name>
<keyword evidence="2" id="KW-0732">Signal</keyword>